<keyword evidence="7" id="KW-0539">Nucleus</keyword>
<keyword evidence="5" id="KW-0238">DNA-binding</keyword>
<comment type="function">
    <text evidence="8">Part of the SNAPc complex required for the transcription of both RNA polymerase II and III small-nuclear RNA genes. Binds to the proximal sequence element (PSE), a non-TATA-box basal promoter element common to these 2 types of genes. Recruits TBP and BRF2 to the U6 snRNA TATA box.</text>
</comment>
<gene>
    <name evidence="11" type="ORF">ANANG_G00095460</name>
</gene>
<comment type="similarity">
    <text evidence="2">Belongs to the SNAPC3/SRD2 family.</text>
</comment>
<evidence type="ECO:0000256" key="7">
    <source>
        <dbReference type="ARBA" id="ARBA00023242"/>
    </source>
</evidence>
<dbReference type="GO" id="GO:0001006">
    <property type="term" value="F:RNA polymerase III type 3 promoter sequence-specific DNA binding"/>
    <property type="evidence" value="ECO:0007669"/>
    <property type="project" value="TreeGrafter"/>
</dbReference>
<evidence type="ECO:0000256" key="6">
    <source>
        <dbReference type="ARBA" id="ARBA00023163"/>
    </source>
</evidence>
<dbReference type="EMBL" id="JAFIRN010000005">
    <property type="protein sequence ID" value="KAG5848159.1"/>
    <property type="molecule type" value="Genomic_DNA"/>
</dbReference>
<evidence type="ECO:0000256" key="8">
    <source>
        <dbReference type="ARBA" id="ARBA00025193"/>
    </source>
</evidence>
<dbReference type="GO" id="GO:0003681">
    <property type="term" value="F:bent DNA binding"/>
    <property type="evidence" value="ECO:0007669"/>
    <property type="project" value="TreeGrafter"/>
</dbReference>
<dbReference type="GO" id="GO:0042796">
    <property type="term" value="P:snRNA transcription by RNA polymerase III"/>
    <property type="evidence" value="ECO:0007669"/>
    <property type="project" value="TreeGrafter"/>
</dbReference>
<name>A0A9D3RY84_ANGAN</name>
<dbReference type="GO" id="GO:0005634">
    <property type="term" value="C:nucleus"/>
    <property type="evidence" value="ECO:0007669"/>
    <property type="project" value="UniProtKB-SubCell"/>
</dbReference>
<organism evidence="11 12">
    <name type="scientific">Anguilla anguilla</name>
    <name type="common">European freshwater eel</name>
    <name type="synonym">Muraena anguilla</name>
    <dbReference type="NCBI Taxonomy" id="7936"/>
    <lineage>
        <taxon>Eukaryota</taxon>
        <taxon>Metazoa</taxon>
        <taxon>Chordata</taxon>
        <taxon>Craniata</taxon>
        <taxon>Vertebrata</taxon>
        <taxon>Euteleostomi</taxon>
        <taxon>Actinopterygii</taxon>
        <taxon>Neopterygii</taxon>
        <taxon>Teleostei</taxon>
        <taxon>Anguilliformes</taxon>
        <taxon>Anguillidae</taxon>
        <taxon>Anguilla</taxon>
    </lineage>
</organism>
<evidence type="ECO:0000313" key="11">
    <source>
        <dbReference type="EMBL" id="KAG5848159.1"/>
    </source>
</evidence>
<dbReference type="PANTHER" id="PTHR13421">
    <property type="entry name" value="SNRNA-ACTIVATING PROTEIN COMPLEX SUBUNIT 3"/>
    <property type="match status" value="1"/>
</dbReference>
<evidence type="ECO:0000256" key="10">
    <source>
        <dbReference type="ARBA" id="ARBA00029606"/>
    </source>
</evidence>
<sequence>MAASSAAGCSTSSNANDDIPTYEYIDINTKPFHVATFENLWKQTLNPKYYSIRDVHQETDEEFAEDIGIPTGTVEELKVICNPDTLRCHPENQPPDTDVVPADPGLMTLRMRKRRQDYRETLIRAQTCRQDLYAAELENLAIGKKPVDPEDLLPEGEIILSVNVLFPVITERFKHFKARQNLQVLGSQKLTDLRDAICCLSDLQVCGEFSDTPDMAPEFISKDLFKSAFLFLEGIFYNDMRYPECKDLSQTVREWAESHDMPTFQTAKMEETTFRDLKLKVGYPYLYCHQGDCEHVVLITDIRLAHRDDCLDLKLYPLLTYKHRMISRRCAVCNLYISRWMTTNDSFAPTDPCLFCDICFRMLHYDPEGKKLGDFQAFPYVDPGAFN</sequence>
<evidence type="ECO:0000256" key="9">
    <source>
        <dbReference type="ARBA" id="ARBA00025958"/>
    </source>
</evidence>
<dbReference type="InterPro" id="IPR022042">
    <property type="entry name" value="snRNA-activating_su3"/>
</dbReference>
<evidence type="ECO:0000256" key="3">
    <source>
        <dbReference type="ARBA" id="ARBA00013634"/>
    </source>
</evidence>
<dbReference type="GO" id="GO:0042795">
    <property type="term" value="P:snRNA transcription by RNA polymerase II"/>
    <property type="evidence" value="ECO:0007669"/>
    <property type="project" value="TreeGrafter"/>
</dbReference>
<keyword evidence="12" id="KW-1185">Reference proteome</keyword>
<keyword evidence="4" id="KW-0805">Transcription regulation</keyword>
<dbReference type="Proteomes" id="UP001044222">
    <property type="component" value="Unassembled WGS sequence"/>
</dbReference>
<comment type="subcellular location">
    <subcellularLocation>
        <location evidence="1">Nucleus</location>
    </subcellularLocation>
</comment>
<dbReference type="GO" id="GO:0019185">
    <property type="term" value="C:snRNA-activating protein complex"/>
    <property type="evidence" value="ECO:0007669"/>
    <property type="project" value="TreeGrafter"/>
</dbReference>
<evidence type="ECO:0000256" key="5">
    <source>
        <dbReference type="ARBA" id="ARBA00023125"/>
    </source>
</evidence>
<protein>
    <recommendedName>
        <fullName evidence="3">snRNA-activating protein complex subunit 3</fullName>
    </recommendedName>
    <alternativeName>
        <fullName evidence="10">Small nuclear RNA-activating complex polypeptide 3</fullName>
    </alternativeName>
</protein>
<dbReference type="GO" id="GO:0001046">
    <property type="term" value="F:core promoter sequence-specific DNA binding"/>
    <property type="evidence" value="ECO:0007669"/>
    <property type="project" value="TreeGrafter"/>
</dbReference>
<evidence type="ECO:0000313" key="12">
    <source>
        <dbReference type="Proteomes" id="UP001044222"/>
    </source>
</evidence>
<dbReference type="Pfam" id="PF12251">
    <property type="entry name" value="SNAPC3"/>
    <property type="match status" value="1"/>
</dbReference>
<dbReference type="AlphaFoldDB" id="A0A9D3RY84"/>
<accession>A0A9D3RY84</accession>
<reference evidence="11" key="1">
    <citation type="submission" date="2021-01" db="EMBL/GenBank/DDBJ databases">
        <title>A chromosome-scale assembly of European eel, Anguilla anguilla.</title>
        <authorList>
            <person name="Henkel C."/>
            <person name="Jong-Raadsen S.A."/>
            <person name="Dufour S."/>
            <person name="Weltzien F.-A."/>
            <person name="Palstra A.P."/>
            <person name="Pelster B."/>
            <person name="Spaink H.P."/>
            <person name="Van Den Thillart G.E."/>
            <person name="Jansen H."/>
            <person name="Zahm M."/>
            <person name="Klopp C."/>
            <person name="Cedric C."/>
            <person name="Louis A."/>
            <person name="Berthelot C."/>
            <person name="Parey E."/>
            <person name="Roest Crollius H."/>
            <person name="Montfort J."/>
            <person name="Robinson-Rechavi M."/>
            <person name="Bucao C."/>
            <person name="Bouchez O."/>
            <person name="Gislard M."/>
            <person name="Lluch J."/>
            <person name="Milhes M."/>
            <person name="Lampietro C."/>
            <person name="Lopez Roques C."/>
            <person name="Donnadieu C."/>
            <person name="Braasch I."/>
            <person name="Desvignes T."/>
            <person name="Postlethwait J."/>
            <person name="Bobe J."/>
            <person name="Guiguen Y."/>
            <person name="Dirks R."/>
        </authorList>
    </citation>
    <scope>NUCLEOTIDE SEQUENCE</scope>
    <source>
        <strain evidence="11">Tag_6206</strain>
        <tissue evidence="11">Liver</tissue>
    </source>
</reference>
<evidence type="ECO:0000256" key="2">
    <source>
        <dbReference type="ARBA" id="ARBA00010410"/>
    </source>
</evidence>
<comment type="caution">
    <text evidence="11">The sequence shown here is derived from an EMBL/GenBank/DDBJ whole genome shotgun (WGS) entry which is preliminary data.</text>
</comment>
<dbReference type="GO" id="GO:0000978">
    <property type="term" value="F:RNA polymerase II cis-regulatory region sequence-specific DNA binding"/>
    <property type="evidence" value="ECO:0007669"/>
    <property type="project" value="TreeGrafter"/>
</dbReference>
<evidence type="ECO:0000256" key="1">
    <source>
        <dbReference type="ARBA" id="ARBA00004123"/>
    </source>
</evidence>
<comment type="subunit">
    <text evidence="9">Part of the SNAPc complex composed of 5 subunits: SNAPC1, SNAPC2, SNAPC3, SNAPC4 and SNAPC5. SNAPC3 interacts with SNAPC1.</text>
</comment>
<keyword evidence="6" id="KW-0804">Transcription</keyword>
<evidence type="ECO:0000256" key="4">
    <source>
        <dbReference type="ARBA" id="ARBA00023015"/>
    </source>
</evidence>
<dbReference type="PANTHER" id="PTHR13421:SF16">
    <property type="entry name" value="SNRNA-ACTIVATING PROTEIN COMPLEX SUBUNIT 3"/>
    <property type="match status" value="1"/>
</dbReference>
<proteinExistence type="inferred from homology"/>